<evidence type="ECO:0000259" key="1">
    <source>
        <dbReference type="PROSITE" id="PS50093"/>
    </source>
</evidence>
<organism evidence="2 3">
    <name type="scientific">Reichenbachiella agarivorans</name>
    <dbReference type="NCBI Taxonomy" id="2979464"/>
    <lineage>
        <taxon>Bacteria</taxon>
        <taxon>Pseudomonadati</taxon>
        <taxon>Bacteroidota</taxon>
        <taxon>Cytophagia</taxon>
        <taxon>Cytophagales</taxon>
        <taxon>Reichenbachiellaceae</taxon>
        <taxon>Reichenbachiella</taxon>
    </lineage>
</organism>
<reference evidence="2" key="1">
    <citation type="submission" date="2022-09" db="EMBL/GenBank/DDBJ databases">
        <title>Comparative genomics and taxonomic characterization of three novel marine species of genus Reichenbachiella exhibiting antioxidant and polysaccharide degradation activities.</title>
        <authorList>
            <person name="Muhammad N."/>
            <person name="Lee Y.-J."/>
            <person name="Ko J."/>
            <person name="Kim S.-G."/>
        </authorList>
    </citation>
    <scope>NUCLEOTIDE SEQUENCE</scope>
    <source>
        <strain evidence="2">BKB1-1</strain>
    </source>
</reference>
<evidence type="ECO:0000313" key="2">
    <source>
        <dbReference type="EMBL" id="UXP33096.1"/>
    </source>
</evidence>
<dbReference type="CDD" id="cd00146">
    <property type="entry name" value="PKD"/>
    <property type="match status" value="1"/>
</dbReference>
<dbReference type="SUPFAM" id="SSF49299">
    <property type="entry name" value="PKD domain"/>
    <property type="match status" value="1"/>
</dbReference>
<accession>A0ABY6CRF6</accession>
<dbReference type="SMART" id="SM00089">
    <property type="entry name" value="PKD"/>
    <property type="match status" value="1"/>
</dbReference>
<dbReference type="InterPro" id="IPR022409">
    <property type="entry name" value="PKD/Chitinase_dom"/>
</dbReference>
<proteinExistence type="predicted"/>
<dbReference type="Proteomes" id="UP001065174">
    <property type="component" value="Chromosome"/>
</dbReference>
<dbReference type="RefSeq" id="WP_262310525.1">
    <property type="nucleotide sequence ID" value="NZ_CP106679.1"/>
</dbReference>
<protein>
    <submittedName>
        <fullName evidence="2">PKD domain-containing protein</fullName>
    </submittedName>
</protein>
<gene>
    <name evidence="2" type="ORF">N6H18_03890</name>
</gene>
<evidence type="ECO:0000313" key="3">
    <source>
        <dbReference type="Proteomes" id="UP001065174"/>
    </source>
</evidence>
<sequence>MSVLIFATSCGEDDGGGKKVDPVASFTAQVEVFEVTFYNTSEGAVSYAWNFGDDATSTDQNVIHTYASPGDYTVTLTITGADGTTSTAENVVSIVIPEAAFKNGNFDLYASDSPDYQLNNDDWEPVAENGWVIDEAVFRAGGMTTDGKLDAEGNKTNGIKYNAPNRGVYQVVDVTVGATYEVKFEATTEALDVPEVDLATFYMLSEIITNKDGVTDANTLGKVSVQSDPNGGKTSWKTFTFEFTATTDKVLFFGKSVDPVGSDSNREVWFDNFEITLK</sequence>
<keyword evidence="3" id="KW-1185">Reference proteome</keyword>
<dbReference type="Gene3D" id="2.60.120.260">
    <property type="entry name" value="Galactose-binding domain-like"/>
    <property type="match status" value="1"/>
</dbReference>
<name>A0ABY6CRF6_9BACT</name>
<dbReference type="EMBL" id="CP106679">
    <property type="protein sequence ID" value="UXP33096.1"/>
    <property type="molecule type" value="Genomic_DNA"/>
</dbReference>
<dbReference type="InterPro" id="IPR000601">
    <property type="entry name" value="PKD_dom"/>
</dbReference>
<dbReference type="InterPro" id="IPR035986">
    <property type="entry name" value="PKD_dom_sf"/>
</dbReference>
<dbReference type="Gene3D" id="2.60.40.10">
    <property type="entry name" value="Immunoglobulins"/>
    <property type="match status" value="1"/>
</dbReference>
<dbReference type="PROSITE" id="PS50093">
    <property type="entry name" value="PKD"/>
    <property type="match status" value="1"/>
</dbReference>
<feature type="domain" description="PKD" evidence="1">
    <location>
        <begin position="45"/>
        <end position="101"/>
    </location>
</feature>
<dbReference type="InterPro" id="IPR013783">
    <property type="entry name" value="Ig-like_fold"/>
</dbReference>
<dbReference type="Pfam" id="PF18911">
    <property type="entry name" value="PKD_4"/>
    <property type="match status" value="1"/>
</dbReference>